<gene>
    <name evidence="4" type="ORF">DL764_004432</name>
</gene>
<organism evidence="4 5">
    <name type="scientific">Monosporascus ibericus</name>
    <dbReference type="NCBI Taxonomy" id="155417"/>
    <lineage>
        <taxon>Eukaryota</taxon>
        <taxon>Fungi</taxon>
        <taxon>Dikarya</taxon>
        <taxon>Ascomycota</taxon>
        <taxon>Pezizomycotina</taxon>
        <taxon>Sordariomycetes</taxon>
        <taxon>Xylariomycetidae</taxon>
        <taxon>Xylariales</taxon>
        <taxon>Xylariales incertae sedis</taxon>
        <taxon>Monosporascus</taxon>
    </lineage>
</organism>
<reference evidence="4 5" key="1">
    <citation type="submission" date="2018-06" db="EMBL/GenBank/DDBJ databases">
        <title>Complete Genomes of Monosporascus.</title>
        <authorList>
            <person name="Robinson A.J."/>
            <person name="Natvig D.O."/>
        </authorList>
    </citation>
    <scope>NUCLEOTIDE SEQUENCE [LARGE SCALE GENOMIC DNA]</scope>
    <source>
        <strain evidence="4 5">CBS 110550</strain>
    </source>
</reference>
<keyword evidence="5" id="KW-1185">Reference proteome</keyword>
<dbReference type="SUPFAM" id="SSF54495">
    <property type="entry name" value="UBC-like"/>
    <property type="match status" value="1"/>
</dbReference>
<proteinExistence type="predicted"/>
<dbReference type="PROSITE" id="PS50127">
    <property type="entry name" value="UBC_2"/>
    <property type="match status" value="1"/>
</dbReference>
<dbReference type="InterPro" id="IPR000608">
    <property type="entry name" value="UBC"/>
</dbReference>
<feature type="region of interest" description="Disordered" evidence="2">
    <location>
        <begin position="431"/>
        <end position="472"/>
    </location>
</feature>
<dbReference type="CDD" id="cd23807">
    <property type="entry name" value="UEV_UBE2V"/>
    <property type="match status" value="1"/>
</dbReference>
<evidence type="ECO:0000256" key="2">
    <source>
        <dbReference type="SAM" id="MobiDB-lite"/>
    </source>
</evidence>
<feature type="region of interest" description="Disordered" evidence="2">
    <location>
        <begin position="233"/>
        <end position="291"/>
    </location>
</feature>
<keyword evidence="1" id="KW-0833">Ubl conjugation pathway</keyword>
<accession>A0A4Q4TEJ4</accession>
<dbReference type="PANTHER" id="PTHR24068">
    <property type="entry name" value="UBIQUITIN-CONJUGATING ENZYME E2"/>
    <property type="match status" value="1"/>
</dbReference>
<evidence type="ECO:0000313" key="5">
    <source>
        <dbReference type="Proteomes" id="UP000293360"/>
    </source>
</evidence>
<dbReference type="CDD" id="cd20273">
    <property type="entry name" value="Complex1_LYR_unchar"/>
    <property type="match status" value="1"/>
</dbReference>
<evidence type="ECO:0000256" key="1">
    <source>
        <dbReference type="ARBA" id="ARBA00022786"/>
    </source>
</evidence>
<sequence length="472" mass="53840">MAKVPRNFRLLEELEKGEKGLGAEACSYGLDNPEDLLMSDWNGTILGPPHSVHENRIYSVKMHCGDQYPDKPPTIQFVSMVNLPCVNQRNGIVDPAQLPCLANWKRENTMETILIELRRYMASSQCFALYRALLRETPHIPLPAEVREAWQPVADPLRHLVRRSFRRNRADTSPRLVYPALAAGYRILALLKNAARDASSPTSSPTSSAHEPPHSHAHATVLRFLALHQAERRRSLAARETHAPYSRNPPKPSSAPREGTLPLLRRIGPSQYDTPHRPLPSSALGGTGRRRVPHVDMAGDFAFLRLTKPQPALLSRILTQKIRRRQRRFDAAKAMGEEGVADAELEDEWERSVRNLSENGGRWRGEWERTARDMQGRKGGVVPETGETTYREVLWRNGVQYVHEQLTREREDQVARARALRDLVIRERELAEKEKAERKAERRRRWEEKMKAMGAEIPNETDRGSQTSKTTF</sequence>
<dbReference type="OrthoDB" id="6508832at2759"/>
<feature type="compositionally biased region" description="Basic and acidic residues" evidence="2">
    <location>
        <begin position="431"/>
        <end position="451"/>
    </location>
</feature>
<dbReference type="Pfam" id="PF00179">
    <property type="entry name" value="UQ_con"/>
    <property type="match status" value="1"/>
</dbReference>
<dbReference type="EMBL" id="QJNU01000209">
    <property type="protein sequence ID" value="RYP04462.1"/>
    <property type="molecule type" value="Genomic_DNA"/>
</dbReference>
<dbReference type="Pfam" id="PF05347">
    <property type="entry name" value="Complex1_LYR"/>
    <property type="match status" value="1"/>
</dbReference>
<dbReference type="SMART" id="SM00212">
    <property type="entry name" value="UBCc"/>
    <property type="match status" value="1"/>
</dbReference>
<feature type="domain" description="UBC core" evidence="3">
    <location>
        <begin position="5"/>
        <end position="170"/>
    </location>
</feature>
<evidence type="ECO:0000313" key="4">
    <source>
        <dbReference type="EMBL" id="RYP04462.1"/>
    </source>
</evidence>
<evidence type="ECO:0000259" key="3">
    <source>
        <dbReference type="PROSITE" id="PS50127"/>
    </source>
</evidence>
<dbReference type="FunFam" id="3.10.110.10:FF:000026">
    <property type="entry name" value="Ubiquitin-conjugating enzyme E2 variant"/>
    <property type="match status" value="1"/>
</dbReference>
<name>A0A4Q4TEJ4_9PEZI</name>
<dbReference type="Gene3D" id="3.10.110.10">
    <property type="entry name" value="Ubiquitin Conjugating Enzyme"/>
    <property type="match status" value="1"/>
</dbReference>
<dbReference type="InterPro" id="IPR046896">
    <property type="entry name" value="Cup1-like_N"/>
</dbReference>
<feature type="compositionally biased region" description="Basic and acidic residues" evidence="2">
    <location>
        <begin position="233"/>
        <end position="242"/>
    </location>
</feature>
<dbReference type="Proteomes" id="UP000293360">
    <property type="component" value="Unassembled WGS sequence"/>
</dbReference>
<dbReference type="InterPro" id="IPR008011">
    <property type="entry name" value="Complex1_LYR_dom"/>
</dbReference>
<comment type="caution">
    <text evidence="4">The sequence shown here is derived from an EMBL/GenBank/DDBJ whole genome shotgun (WGS) entry which is preliminary data.</text>
</comment>
<dbReference type="AlphaFoldDB" id="A0A4Q4TEJ4"/>
<dbReference type="GO" id="GO:0006301">
    <property type="term" value="P:DNA damage tolerance"/>
    <property type="evidence" value="ECO:0007669"/>
    <property type="project" value="UniProtKB-ARBA"/>
</dbReference>
<protein>
    <recommendedName>
        <fullName evidence="3">UBC core domain-containing protein</fullName>
    </recommendedName>
</protein>
<dbReference type="InterPro" id="IPR016135">
    <property type="entry name" value="UBQ-conjugating_enzyme/RWD"/>
</dbReference>
<dbReference type="STRING" id="155417.A0A4Q4TEJ4"/>